<comment type="caution">
    <text evidence="1">The sequence shown here is derived from an EMBL/GenBank/DDBJ whole genome shotgun (WGS) entry which is preliminary data.</text>
</comment>
<evidence type="ECO:0000313" key="1">
    <source>
        <dbReference type="EMBL" id="KAE9231386.1"/>
    </source>
</evidence>
<dbReference type="Proteomes" id="UP000476176">
    <property type="component" value="Unassembled WGS sequence"/>
</dbReference>
<dbReference type="AlphaFoldDB" id="A0A6G0P1U2"/>
<proteinExistence type="predicted"/>
<name>A0A6G0P1U2_9STRA</name>
<protein>
    <submittedName>
        <fullName evidence="1">Uncharacterized protein</fullName>
    </submittedName>
</protein>
<reference evidence="1 2" key="1">
    <citation type="submission" date="2018-09" db="EMBL/GenBank/DDBJ databases">
        <title>Genomic investigation of the strawberry pathogen Phytophthora fragariae indicates pathogenicity is determined by transcriptional variation in three key races.</title>
        <authorList>
            <person name="Adams T.M."/>
            <person name="Armitage A.D."/>
            <person name="Sobczyk M.K."/>
            <person name="Bates H.J."/>
            <person name="Dunwell J.M."/>
            <person name="Nellist C.F."/>
            <person name="Harrison R.J."/>
        </authorList>
    </citation>
    <scope>NUCLEOTIDE SEQUENCE [LARGE SCALE GENOMIC DNA]</scope>
    <source>
        <strain evidence="1 2">BC-23</strain>
    </source>
</reference>
<sequence>MAAVTSGRLRCVAFWTCGGGGAKMAGVRRFVLLHARTKVVLARALLVWRTASAEFYEASSDGGASFFRIAVLLEFQSQLGEPTTASYPSMVAFPVHACL</sequence>
<organism evidence="1 2">
    <name type="scientific">Phytophthora fragariae</name>
    <dbReference type="NCBI Taxonomy" id="53985"/>
    <lineage>
        <taxon>Eukaryota</taxon>
        <taxon>Sar</taxon>
        <taxon>Stramenopiles</taxon>
        <taxon>Oomycota</taxon>
        <taxon>Peronosporomycetes</taxon>
        <taxon>Peronosporales</taxon>
        <taxon>Peronosporaceae</taxon>
        <taxon>Phytophthora</taxon>
    </lineage>
</organism>
<gene>
    <name evidence="1" type="ORF">PF004_g10236</name>
</gene>
<accession>A0A6G0P1U2</accession>
<dbReference type="EMBL" id="QXGC01000525">
    <property type="protein sequence ID" value="KAE9231386.1"/>
    <property type="molecule type" value="Genomic_DNA"/>
</dbReference>
<evidence type="ECO:0000313" key="2">
    <source>
        <dbReference type="Proteomes" id="UP000476176"/>
    </source>
</evidence>